<comment type="caution">
    <text evidence="1">The sequence shown here is derived from an EMBL/GenBank/DDBJ whole genome shotgun (WGS) entry which is preliminary data.</text>
</comment>
<dbReference type="PANTHER" id="PTHR15192:SF8">
    <property type="entry name" value="FAD_NAD(P)-BINDING DOMAIN-CONTAINING PROTEIN"/>
    <property type="match status" value="1"/>
</dbReference>
<accession>A0AAV5W6Q5</accession>
<dbReference type="SUPFAM" id="SSF51905">
    <property type="entry name" value="FAD/NAD(P)-binding domain"/>
    <property type="match status" value="1"/>
</dbReference>
<dbReference type="InterPro" id="IPR036188">
    <property type="entry name" value="FAD/NAD-bd_sf"/>
</dbReference>
<dbReference type="PANTHER" id="PTHR15192">
    <property type="entry name" value="PROTEIN CBG05349"/>
    <property type="match status" value="1"/>
</dbReference>
<proteinExistence type="predicted"/>
<sequence length="546" mass="59487">LSIFRTQSTTTSSPLNKEKRMDFLRRAARARCGSSAARGEEYGAVPDTEVVVIGNGPAGLAVSAFLSGIHPYYDSLRGHPDDEVHRRLTRLEQSSLIDQDLSWYEQRMGDAPDRAMGYLYDSLARPSIDAGLHRASALRWAADPERAVPHVVLGSTAPGGSWSTHDPEMVAVSVGGLLDLPGYPMAAWMEDPRSARERQPASVVAAYMRDYPRHVGIASHIRSGTTVTKLSKTPAGLWRVCGVQAATGRAFTLLARRVVLATGLMQQRRLEVEGETDNAAVVYTLQQLKQRMTEPTDPTTPGSSAGCRCGSNNNNDVTMTSPSSPPLPVIVVGDGISAADAVLFCMERGLRVVHVMRKNEHELRRSAQRLRSRFSASLYPEYYNVFELMQGRQKHALYERRAAASVEKIAGQRLYLRTRSGVIEEQFSLLAACIGQRTTFEGVLPEGAAGDHIPYSFGRDYRSEEDGSLFCVGSAVGDHYVRFLVGGCMHVAQQIVSEHEGGRNTVDDDAEDTVAMDTVDGDTVIPPEAADAAFLDADDGLLEISC</sequence>
<name>A0AAV5W6Q5_9BILA</name>
<evidence type="ECO:0000313" key="2">
    <source>
        <dbReference type="Proteomes" id="UP001432322"/>
    </source>
</evidence>
<dbReference type="InterPro" id="IPR029731">
    <property type="entry name" value="OSGIN1/2"/>
</dbReference>
<keyword evidence="2" id="KW-1185">Reference proteome</keyword>
<dbReference type="Gene3D" id="3.50.50.60">
    <property type="entry name" value="FAD/NAD(P)-binding domain"/>
    <property type="match status" value="1"/>
</dbReference>
<gene>
    <name evidence="1" type="ORF">PFISCL1PPCAC_17064</name>
</gene>
<protein>
    <recommendedName>
        <fullName evidence="3">Pyridine nucleotide-disulfide oxidoreductase</fullName>
    </recommendedName>
</protein>
<dbReference type="EMBL" id="BTSY01000004">
    <property type="protein sequence ID" value="GMT25767.1"/>
    <property type="molecule type" value="Genomic_DNA"/>
</dbReference>
<dbReference type="Proteomes" id="UP001432322">
    <property type="component" value="Unassembled WGS sequence"/>
</dbReference>
<evidence type="ECO:0000313" key="1">
    <source>
        <dbReference type="EMBL" id="GMT25767.1"/>
    </source>
</evidence>
<evidence type="ECO:0008006" key="3">
    <source>
        <dbReference type="Google" id="ProtNLM"/>
    </source>
</evidence>
<organism evidence="1 2">
    <name type="scientific">Pristionchus fissidentatus</name>
    <dbReference type="NCBI Taxonomy" id="1538716"/>
    <lineage>
        <taxon>Eukaryota</taxon>
        <taxon>Metazoa</taxon>
        <taxon>Ecdysozoa</taxon>
        <taxon>Nematoda</taxon>
        <taxon>Chromadorea</taxon>
        <taxon>Rhabditida</taxon>
        <taxon>Rhabditina</taxon>
        <taxon>Diplogasteromorpha</taxon>
        <taxon>Diplogasteroidea</taxon>
        <taxon>Neodiplogasteridae</taxon>
        <taxon>Pristionchus</taxon>
    </lineage>
</organism>
<feature type="non-terminal residue" evidence="1">
    <location>
        <position position="1"/>
    </location>
</feature>
<reference evidence="1" key="1">
    <citation type="submission" date="2023-10" db="EMBL/GenBank/DDBJ databases">
        <title>Genome assembly of Pristionchus species.</title>
        <authorList>
            <person name="Yoshida K."/>
            <person name="Sommer R.J."/>
        </authorList>
    </citation>
    <scope>NUCLEOTIDE SEQUENCE</scope>
    <source>
        <strain evidence="1">RS5133</strain>
    </source>
</reference>
<dbReference type="AlphaFoldDB" id="A0AAV5W6Q5"/>